<dbReference type="InterPro" id="IPR023214">
    <property type="entry name" value="HAD_sf"/>
</dbReference>
<dbReference type="InterPro" id="IPR023299">
    <property type="entry name" value="ATPase_P-typ_cyto_dom_N"/>
</dbReference>
<evidence type="ECO:0000256" key="2">
    <source>
        <dbReference type="ARBA" id="ARBA00006024"/>
    </source>
</evidence>
<dbReference type="InterPro" id="IPR036412">
    <property type="entry name" value="HAD-like_sf"/>
</dbReference>
<comment type="catalytic activity">
    <reaction evidence="9">
        <text>Cd(2+)(in) + ATP + H2O = Cd(2+)(out) + ADP + phosphate + H(+)</text>
        <dbReference type="Rhea" id="RHEA:12132"/>
        <dbReference type="ChEBI" id="CHEBI:15377"/>
        <dbReference type="ChEBI" id="CHEBI:15378"/>
        <dbReference type="ChEBI" id="CHEBI:30616"/>
        <dbReference type="ChEBI" id="CHEBI:43474"/>
        <dbReference type="ChEBI" id="CHEBI:48775"/>
        <dbReference type="ChEBI" id="CHEBI:456216"/>
        <dbReference type="EC" id="7.2.2.21"/>
    </reaction>
</comment>
<name>A0A916Q9W1_9FIRM</name>
<dbReference type="EMBL" id="BLYI01000026">
    <property type="protein sequence ID" value="GFO84693.1"/>
    <property type="molecule type" value="Genomic_DNA"/>
</dbReference>
<dbReference type="InterPro" id="IPR044492">
    <property type="entry name" value="P_typ_ATPase_HD_dom"/>
</dbReference>
<dbReference type="PROSITE" id="PS00154">
    <property type="entry name" value="ATPASE_E1_E2"/>
    <property type="match status" value="1"/>
</dbReference>
<dbReference type="GO" id="GO:0005524">
    <property type="term" value="F:ATP binding"/>
    <property type="evidence" value="ECO:0007669"/>
    <property type="project" value="UniProtKB-UniRule"/>
</dbReference>
<dbReference type="PANTHER" id="PTHR48085:SF5">
    <property type="entry name" value="CADMIUM_ZINC-TRANSPORTING ATPASE HMA4-RELATED"/>
    <property type="match status" value="1"/>
</dbReference>
<dbReference type="SFLD" id="SFLDS00003">
    <property type="entry name" value="Haloacid_Dehalogenase"/>
    <property type="match status" value="1"/>
</dbReference>
<dbReference type="InterPro" id="IPR001757">
    <property type="entry name" value="P_typ_ATPase"/>
</dbReference>
<dbReference type="NCBIfam" id="TIGR01525">
    <property type="entry name" value="ATPase-IB_hvy"/>
    <property type="match status" value="1"/>
</dbReference>
<evidence type="ECO:0000256" key="1">
    <source>
        <dbReference type="ARBA" id="ARBA00004141"/>
    </source>
</evidence>
<dbReference type="GO" id="GO:0008551">
    <property type="term" value="F:P-type cadmium transporter activity"/>
    <property type="evidence" value="ECO:0007669"/>
    <property type="project" value="UniProtKB-EC"/>
</dbReference>
<evidence type="ECO:0000259" key="11">
    <source>
        <dbReference type="Pfam" id="PF00122"/>
    </source>
</evidence>
<dbReference type="Proteomes" id="UP000613208">
    <property type="component" value="Unassembled WGS sequence"/>
</dbReference>
<dbReference type="RefSeq" id="WP_201310418.1">
    <property type="nucleotide sequence ID" value="NZ_BLYI01000026.1"/>
</dbReference>
<feature type="domain" description="P-type ATPase A" evidence="11">
    <location>
        <begin position="193"/>
        <end position="293"/>
    </location>
</feature>
<keyword evidence="5" id="KW-1278">Translocase</keyword>
<dbReference type="GO" id="GO:0046872">
    <property type="term" value="F:metal ion binding"/>
    <property type="evidence" value="ECO:0007669"/>
    <property type="project" value="UniProtKB-KW"/>
</dbReference>
<sequence length="691" mass="76175">MRFVIKHEIKGRIRIHAVQKTMTCREADTLYYYLMSRKSVTAAKVRQQTQDITISYTSGREEMIQLLRRFCYKDVKVPESFLANSGRELNEEYRQKLIMHIVRWAGSRLFLPYPLRAAITAVKSVKYLKEGVKTLAAGKLEVPVLDGAAIGMSVIRRDMDTAGSVMFLLGIGEILEEWTHKKSVDDLARSMSLNVSKVWMMKDGQQILVSASDIREEDQIVVYMGNVIPFDGIVSEGEAMVNQSSLTGESVPVRKTADGYVYAGTVVEEGELTICVKETSGSTKFEKIATMIEESEKLKSSMEGKAEHLADQLVPYTLAGTALTYLITRNTTKALSVLMVDFSCALKLAMPISVLSAIREAGFYDITVKGGKFLEAAAEADTIVFDKTGTLTKARPAVVDVISFNGEDKDELLRMAACMEEHFPHSMAKAVVDAAKKKNLIHEENHSKVEYIVAHGISTTIDGKKAVIGSYHFVFEDEGCRIPEGMQETFDQLCPEHSHLYLAVEHSLAAVICIEDPLREEAADVVKDLKEAGIKKVVMMTGDSERTAGSIARRVGVDEYFSEVLPEDKAEFVEREKRQGHKVIMIGDGINDSPALSAADVGIAISDGAEIAREIADVTIGADNLNELVTLKKLSSLLMKRIHKNYRMIVGINTALILLGVGGIIQPTTSALFHNMSTLAIGLKSMEDLLV</sequence>
<protein>
    <recommendedName>
        <fullName evidence="8">Cd(2+)-exporting ATPase</fullName>
        <ecNumber evidence="8">7.2.2.21</ecNumber>
    </recommendedName>
</protein>
<evidence type="ECO:0000256" key="7">
    <source>
        <dbReference type="ARBA" id="ARBA00023136"/>
    </source>
</evidence>
<keyword evidence="6" id="KW-1133">Transmembrane helix</keyword>
<keyword evidence="4" id="KW-0812">Transmembrane</keyword>
<keyword evidence="3" id="KW-0104">Cadmium</keyword>
<comment type="subcellular location">
    <subcellularLocation>
        <location evidence="10">Cell membrane</location>
    </subcellularLocation>
    <subcellularLocation>
        <location evidence="1">Membrane</location>
        <topology evidence="1">Multi-pass membrane protein</topology>
    </subcellularLocation>
</comment>
<dbReference type="Pfam" id="PF00122">
    <property type="entry name" value="E1-E2_ATPase"/>
    <property type="match status" value="1"/>
</dbReference>
<dbReference type="GO" id="GO:0016887">
    <property type="term" value="F:ATP hydrolysis activity"/>
    <property type="evidence" value="ECO:0007669"/>
    <property type="project" value="InterPro"/>
</dbReference>
<dbReference type="InterPro" id="IPR008250">
    <property type="entry name" value="ATPase_P-typ_transduc_dom_A_sf"/>
</dbReference>
<dbReference type="PRINTS" id="PR00120">
    <property type="entry name" value="HATPASE"/>
</dbReference>
<dbReference type="InterPro" id="IPR027256">
    <property type="entry name" value="P-typ_ATPase_IB"/>
</dbReference>
<gene>
    <name evidence="12" type="ORF">ANBU17_10400</name>
</gene>
<keyword evidence="10" id="KW-0547">Nucleotide-binding</keyword>
<dbReference type="SUPFAM" id="SSF56784">
    <property type="entry name" value="HAD-like"/>
    <property type="match status" value="1"/>
</dbReference>
<dbReference type="GO" id="GO:0005886">
    <property type="term" value="C:plasma membrane"/>
    <property type="evidence" value="ECO:0007669"/>
    <property type="project" value="UniProtKB-SubCell"/>
</dbReference>
<dbReference type="Gene3D" id="3.40.50.1000">
    <property type="entry name" value="HAD superfamily/HAD-like"/>
    <property type="match status" value="1"/>
</dbReference>
<keyword evidence="10" id="KW-0479">Metal-binding</keyword>
<dbReference type="Gene3D" id="3.40.1110.10">
    <property type="entry name" value="Calcium-transporting ATPase, cytoplasmic domain N"/>
    <property type="match status" value="1"/>
</dbReference>
<dbReference type="InterPro" id="IPR059000">
    <property type="entry name" value="ATPase_P-type_domA"/>
</dbReference>
<dbReference type="SUPFAM" id="SSF81653">
    <property type="entry name" value="Calcium ATPase, transduction domain A"/>
    <property type="match status" value="1"/>
</dbReference>
<evidence type="ECO:0000256" key="3">
    <source>
        <dbReference type="ARBA" id="ARBA00022539"/>
    </source>
</evidence>
<keyword evidence="10" id="KW-1003">Cell membrane</keyword>
<dbReference type="Pfam" id="PF00702">
    <property type="entry name" value="Hydrolase"/>
    <property type="match status" value="1"/>
</dbReference>
<keyword evidence="13" id="KW-1185">Reference proteome</keyword>
<keyword evidence="10" id="KW-0067">ATP-binding</keyword>
<dbReference type="PRINTS" id="PR00119">
    <property type="entry name" value="CATATPASE"/>
</dbReference>
<evidence type="ECO:0000313" key="13">
    <source>
        <dbReference type="Proteomes" id="UP000613208"/>
    </source>
</evidence>
<comment type="similarity">
    <text evidence="2 10">Belongs to the cation transport ATPase (P-type) (TC 3.A.3) family. Type IB subfamily.</text>
</comment>
<evidence type="ECO:0000256" key="10">
    <source>
        <dbReference type="RuleBase" id="RU362081"/>
    </source>
</evidence>
<evidence type="ECO:0000313" key="12">
    <source>
        <dbReference type="EMBL" id="GFO84693.1"/>
    </source>
</evidence>
<dbReference type="EC" id="7.2.2.21" evidence="8"/>
<dbReference type="PANTHER" id="PTHR48085">
    <property type="entry name" value="CADMIUM/ZINC-TRANSPORTING ATPASE HMA2-RELATED"/>
    <property type="match status" value="1"/>
</dbReference>
<organism evidence="12 13">
    <name type="scientific">Anaerostipes butyraticus</name>
    <dbReference type="NCBI Taxonomy" id="645466"/>
    <lineage>
        <taxon>Bacteria</taxon>
        <taxon>Bacillati</taxon>
        <taxon>Bacillota</taxon>
        <taxon>Clostridia</taxon>
        <taxon>Lachnospirales</taxon>
        <taxon>Lachnospiraceae</taxon>
        <taxon>Anaerostipes</taxon>
    </lineage>
</organism>
<dbReference type="Gene3D" id="2.70.150.10">
    <property type="entry name" value="Calcium-transporting ATPase, cytoplasmic transduction domain A"/>
    <property type="match status" value="1"/>
</dbReference>
<dbReference type="InterPro" id="IPR018303">
    <property type="entry name" value="ATPase_P-typ_P_site"/>
</dbReference>
<comment type="caution">
    <text evidence="12">The sequence shown here is derived from an EMBL/GenBank/DDBJ whole genome shotgun (WGS) entry which is preliminary data.</text>
</comment>
<dbReference type="SFLD" id="SFLDG00002">
    <property type="entry name" value="C1.7:_P-type_atpase_like"/>
    <property type="match status" value="1"/>
</dbReference>
<proteinExistence type="inferred from homology"/>
<dbReference type="NCBIfam" id="TIGR01494">
    <property type="entry name" value="ATPase_P-type"/>
    <property type="match status" value="1"/>
</dbReference>
<accession>A0A916Q9W1</accession>
<dbReference type="InterPro" id="IPR051014">
    <property type="entry name" value="Cation_Transport_ATPase_IB"/>
</dbReference>
<dbReference type="AlphaFoldDB" id="A0A916Q9W1"/>
<reference evidence="12" key="1">
    <citation type="submission" date="2020-06" db="EMBL/GenBank/DDBJ databases">
        <title>Characterization of fructooligosaccharide metabolism and fructooligosaccharide-degrading enzymes in human commensal butyrate producers.</title>
        <authorList>
            <person name="Tanno H."/>
            <person name="Fujii T."/>
            <person name="Hirano K."/>
            <person name="Maeno S."/>
            <person name="Tonozuka T."/>
            <person name="Sakamoto M."/>
            <person name="Ohkuma M."/>
            <person name="Tochio T."/>
            <person name="Endo A."/>
        </authorList>
    </citation>
    <scope>NUCLEOTIDE SEQUENCE</scope>
    <source>
        <strain evidence="12">JCM 17466</strain>
    </source>
</reference>
<keyword evidence="7" id="KW-0472">Membrane</keyword>
<evidence type="ECO:0000256" key="8">
    <source>
        <dbReference type="ARBA" id="ARBA00039103"/>
    </source>
</evidence>
<evidence type="ECO:0000256" key="4">
    <source>
        <dbReference type="ARBA" id="ARBA00022692"/>
    </source>
</evidence>
<dbReference type="SFLD" id="SFLDF00027">
    <property type="entry name" value="p-type_atpase"/>
    <property type="match status" value="1"/>
</dbReference>
<evidence type="ECO:0000256" key="6">
    <source>
        <dbReference type="ARBA" id="ARBA00022989"/>
    </source>
</evidence>
<evidence type="ECO:0000256" key="5">
    <source>
        <dbReference type="ARBA" id="ARBA00022967"/>
    </source>
</evidence>
<evidence type="ECO:0000256" key="9">
    <source>
        <dbReference type="ARBA" id="ARBA00049338"/>
    </source>
</evidence>